<keyword evidence="3" id="KW-0805">Transcription regulation</keyword>
<keyword evidence="5" id="KW-0539">Nucleus</keyword>
<protein>
    <recommendedName>
        <fullName evidence="6">Xylanolytic transcriptional activator regulatory domain-containing protein</fullName>
    </recommendedName>
</protein>
<organism evidence="7 8">
    <name type="scientific">Coemansia erecta</name>
    <dbReference type="NCBI Taxonomy" id="147472"/>
    <lineage>
        <taxon>Eukaryota</taxon>
        <taxon>Fungi</taxon>
        <taxon>Fungi incertae sedis</taxon>
        <taxon>Zoopagomycota</taxon>
        <taxon>Kickxellomycotina</taxon>
        <taxon>Kickxellomycetes</taxon>
        <taxon>Kickxellales</taxon>
        <taxon>Kickxellaceae</taxon>
        <taxon>Coemansia</taxon>
    </lineage>
</organism>
<accession>A0A9W7Y1I9</accession>
<dbReference type="PANTHER" id="PTHR47338:SF5">
    <property type="entry name" value="ZN(II)2CYS6 TRANSCRIPTION FACTOR (EUROFUNG)"/>
    <property type="match status" value="1"/>
</dbReference>
<dbReference type="GO" id="GO:0000981">
    <property type="term" value="F:DNA-binding transcription factor activity, RNA polymerase II-specific"/>
    <property type="evidence" value="ECO:0007669"/>
    <property type="project" value="InterPro"/>
</dbReference>
<evidence type="ECO:0000313" key="7">
    <source>
        <dbReference type="EMBL" id="KAJ1722960.1"/>
    </source>
</evidence>
<keyword evidence="2" id="KW-0479">Metal-binding</keyword>
<dbReference type="EMBL" id="JANBOJ010000087">
    <property type="protein sequence ID" value="KAJ1722960.1"/>
    <property type="molecule type" value="Genomic_DNA"/>
</dbReference>
<sequence length="575" mass="63718">MTSGFSIASLLNAPDTSSSTSTSNTPADQPFWQVPQTEVPAWEPLAPSEVLRRFHDDAHVSAETRAVVACYFDYYYSICPMFHPASFLSRLVQGKVGVFLLDVMRARTARVLGQLAADGAQMLDSLVERINRQLLAGIERPTVDYVQAVVLATTLSGGEFRFMAYNALAALASSMVCKLGWHTADLHVLGTTAAVAEDMAWREWLALEGKRRLFWVVYQMDAYQALLSDRPMSISDDRVFVRLVRWHPSWDDVGRLQPEARQLTAVDATAPDSDEILRTGAVSCAFHAMVTLATCYSQLNALLWSIRRRTRPTDMQSFQPAMDEEDALHIKDSLMELAEFRRMHERFVQWKRALVPIDGLRAVARPLEHFSQFGSLPHRQYMLRVRYFCLRCYNVPSMLLLHLANRPSFYGGSAAPADASFAGAGAFLGPPYADNGDLIRALLASSFSASINDSLLATDVHAASWTVCLEAIDDMHLFLEANDDIPADRYDQVVQVALFLAITVLVRHVCTGRAQDPQHARRFDAAWSAQAMRGLWARLQLLGHVGGAAGMEALLRKMHVDEVADAAAALAGLAL</sequence>
<evidence type="ECO:0000256" key="2">
    <source>
        <dbReference type="ARBA" id="ARBA00022723"/>
    </source>
</evidence>
<proteinExistence type="predicted"/>
<keyword evidence="8" id="KW-1185">Reference proteome</keyword>
<dbReference type="GO" id="GO:0008270">
    <property type="term" value="F:zinc ion binding"/>
    <property type="evidence" value="ECO:0007669"/>
    <property type="project" value="InterPro"/>
</dbReference>
<dbReference type="PANTHER" id="PTHR47338">
    <property type="entry name" value="ZN(II)2CYS6 TRANSCRIPTION FACTOR (EUROFUNG)-RELATED"/>
    <property type="match status" value="1"/>
</dbReference>
<dbReference type="Proteomes" id="UP001149813">
    <property type="component" value="Unassembled WGS sequence"/>
</dbReference>
<dbReference type="AlphaFoldDB" id="A0A9W7Y1I9"/>
<dbReference type="InterPro" id="IPR007219">
    <property type="entry name" value="XnlR_reg_dom"/>
</dbReference>
<dbReference type="CDD" id="cd12148">
    <property type="entry name" value="fungal_TF_MHR"/>
    <property type="match status" value="1"/>
</dbReference>
<dbReference type="Pfam" id="PF04082">
    <property type="entry name" value="Fungal_trans"/>
    <property type="match status" value="1"/>
</dbReference>
<evidence type="ECO:0000256" key="4">
    <source>
        <dbReference type="ARBA" id="ARBA00023163"/>
    </source>
</evidence>
<feature type="domain" description="Xylanolytic transcriptional activator regulatory" evidence="6">
    <location>
        <begin position="71"/>
        <end position="243"/>
    </location>
</feature>
<evidence type="ECO:0000256" key="5">
    <source>
        <dbReference type="ARBA" id="ARBA00023242"/>
    </source>
</evidence>
<name>A0A9W7Y1I9_9FUNG</name>
<dbReference type="GO" id="GO:0006351">
    <property type="term" value="P:DNA-templated transcription"/>
    <property type="evidence" value="ECO:0007669"/>
    <property type="project" value="InterPro"/>
</dbReference>
<dbReference type="GO" id="GO:0003677">
    <property type="term" value="F:DNA binding"/>
    <property type="evidence" value="ECO:0007669"/>
    <property type="project" value="InterPro"/>
</dbReference>
<dbReference type="GO" id="GO:0005634">
    <property type="term" value="C:nucleus"/>
    <property type="evidence" value="ECO:0007669"/>
    <property type="project" value="UniProtKB-SubCell"/>
</dbReference>
<evidence type="ECO:0000256" key="1">
    <source>
        <dbReference type="ARBA" id="ARBA00004123"/>
    </source>
</evidence>
<comment type="subcellular location">
    <subcellularLocation>
        <location evidence="1">Nucleus</location>
    </subcellularLocation>
</comment>
<comment type="caution">
    <text evidence="7">The sequence shown here is derived from an EMBL/GenBank/DDBJ whole genome shotgun (WGS) entry which is preliminary data.</text>
</comment>
<keyword evidence="4" id="KW-0804">Transcription</keyword>
<evidence type="ECO:0000256" key="3">
    <source>
        <dbReference type="ARBA" id="ARBA00023015"/>
    </source>
</evidence>
<gene>
    <name evidence="7" type="ORF">LPJ53_002675</name>
</gene>
<evidence type="ECO:0000313" key="8">
    <source>
        <dbReference type="Proteomes" id="UP001149813"/>
    </source>
</evidence>
<evidence type="ECO:0000259" key="6">
    <source>
        <dbReference type="Pfam" id="PF04082"/>
    </source>
</evidence>
<dbReference type="InterPro" id="IPR050815">
    <property type="entry name" value="TF_fung"/>
</dbReference>
<dbReference type="OrthoDB" id="2123952at2759"/>
<reference evidence="7" key="1">
    <citation type="submission" date="2022-07" db="EMBL/GenBank/DDBJ databases">
        <title>Phylogenomic reconstructions and comparative analyses of Kickxellomycotina fungi.</title>
        <authorList>
            <person name="Reynolds N.K."/>
            <person name="Stajich J.E."/>
            <person name="Barry K."/>
            <person name="Grigoriev I.V."/>
            <person name="Crous P."/>
            <person name="Smith M.E."/>
        </authorList>
    </citation>
    <scope>NUCLEOTIDE SEQUENCE</scope>
    <source>
        <strain evidence="7">NBRC 32514</strain>
    </source>
</reference>